<organism evidence="1 2">
    <name type="scientific">Rhodococcus zopfii</name>
    <dbReference type="NCBI Taxonomy" id="43772"/>
    <lineage>
        <taxon>Bacteria</taxon>
        <taxon>Bacillati</taxon>
        <taxon>Actinomycetota</taxon>
        <taxon>Actinomycetes</taxon>
        <taxon>Mycobacteriales</taxon>
        <taxon>Nocardiaceae</taxon>
        <taxon>Rhodococcus</taxon>
    </lineage>
</organism>
<dbReference type="InterPro" id="IPR015946">
    <property type="entry name" value="KH_dom-like_a/b"/>
</dbReference>
<dbReference type="InterPro" id="IPR036102">
    <property type="entry name" value="OsmC/Ohrsf"/>
</dbReference>
<dbReference type="Proteomes" id="UP001275440">
    <property type="component" value="Unassembled WGS sequence"/>
</dbReference>
<reference evidence="1 2" key="1">
    <citation type="submission" date="2019-10" db="EMBL/GenBank/DDBJ databases">
        <title>Draft Genome Assembly of Rhodococcus zopfii DSM44189.</title>
        <authorList>
            <person name="Sutton J.M."/>
            <person name="Akob D.M."/>
            <person name="Bushman T.J."/>
        </authorList>
    </citation>
    <scope>NUCLEOTIDE SEQUENCE [LARGE SCALE GENOMIC DNA]</scope>
    <source>
        <strain evidence="1 2">DSM 44189</strain>
    </source>
</reference>
<dbReference type="EMBL" id="WBMO01000001">
    <property type="protein sequence ID" value="MDV2475003.1"/>
    <property type="molecule type" value="Genomic_DNA"/>
</dbReference>
<dbReference type="RefSeq" id="WP_072812576.1">
    <property type="nucleotide sequence ID" value="NZ_JAHWLX010000231.1"/>
</dbReference>
<evidence type="ECO:0000313" key="1">
    <source>
        <dbReference type="EMBL" id="MDV2475003.1"/>
    </source>
</evidence>
<comment type="caution">
    <text evidence="1">The sequence shown here is derived from an EMBL/GenBank/DDBJ whole genome shotgun (WGS) entry which is preliminary data.</text>
</comment>
<sequence>MSAGAVDVSASNVAAVSGHTIAGVPGRFVIDARANHLVTDSRFGPGESIQAGELLLSALASCAMANVEANAQELGLPLTGIRVEASHARGGEDPTRYDFTRFTITTSGVDQAAADVLRDRFVSTCPIYNTIRRGGGIELTVLAS</sequence>
<dbReference type="Gene3D" id="3.30.300.20">
    <property type="match status" value="1"/>
</dbReference>
<dbReference type="Pfam" id="PF02566">
    <property type="entry name" value="OsmC"/>
    <property type="match status" value="1"/>
</dbReference>
<name>A0ABU3WLY0_9NOCA</name>
<evidence type="ECO:0000313" key="2">
    <source>
        <dbReference type="Proteomes" id="UP001275440"/>
    </source>
</evidence>
<dbReference type="InterPro" id="IPR003718">
    <property type="entry name" value="OsmC/Ohr_fam"/>
</dbReference>
<keyword evidence="2" id="KW-1185">Reference proteome</keyword>
<protein>
    <submittedName>
        <fullName evidence="1">OsmC family protein</fullName>
    </submittedName>
</protein>
<gene>
    <name evidence="1" type="ORF">F8M49_05405</name>
</gene>
<accession>A0ABU3WLY0</accession>
<dbReference type="SUPFAM" id="SSF82784">
    <property type="entry name" value="OsmC-like"/>
    <property type="match status" value="1"/>
</dbReference>
<proteinExistence type="predicted"/>